<accession>A0A517MBL8</accession>
<organism evidence="1 2">
    <name type="scientific">Roseimaritima multifibrata</name>
    <dbReference type="NCBI Taxonomy" id="1930274"/>
    <lineage>
        <taxon>Bacteria</taxon>
        <taxon>Pseudomonadati</taxon>
        <taxon>Planctomycetota</taxon>
        <taxon>Planctomycetia</taxon>
        <taxon>Pirellulales</taxon>
        <taxon>Pirellulaceae</taxon>
        <taxon>Roseimaritima</taxon>
    </lineage>
</organism>
<proteinExistence type="predicted"/>
<sequence>MRTVAPVAEQHSPIRERAVVSTAIAVPKFPRCPNPVGDRCAARAARAAGAPAKATHDKLLTDTQATDDIQITLWIFATNVVQQPTTTADKTQQAAA</sequence>
<protein>
    <submittedName>
        <fullName evidence="1">Uncharacterized protein</fullName>
    </submittedName>
</protein>
<dbReference type="Proteomes" id="UP000320672">
    <property type="component" value="Chromosome"/>
</dbReference>
<reference evidence="1 2" key="1">
    <citation type="submission" date="2019-02" db="EMBL/GenBank/DDBJ databases">
        <title>Deep-cultivation of Planctomycetes and their phenomic and genomic characterization uncovers novel biology.</title>
        <authorList>
            <person name="Wiegand S."/>
            <person name="Jogler M."/>
            <person name="Boedeker C."/>
            <person name="Pinto D."/>
            <person name="Vollmers J."/>
            <person name="Rivas-Marin E."/>
            <person name="Kohn T."/>
            <person name="Peeters S.H."/>
            <person name="Heuer A."/>
            <person name="Rast P."/>
            <person name="Oberbeckmann S."/>
            <person name="Bunk B."/>
            <person name="Jeske O."/>
            <person name="Meyerdierks A."/>
            <person name="Storesund J.E."/>
            <person name="Kallscheuer N."/>
            <person name="Luecker S."/>
            <person name="Lage O.M."/>
            <person name="Pohl T."/>
            <person name="Merkel B.J."/>
            <person name="Hornburger P."/>
            <person name="Mueller R.-W."/>
            <person name="Bruemmer F."/>
            <person name="Labrenz M."/>
            <person name="Spormann A.M."/>
            <person name="Op den Camp H."/>
            <person name="Overmann J."/>
            <person name="Amann R."/>
            <person name="Jetten M.S.M."/>
            <person name="Mascher T."/>
            <person name="Medema M.H."/>
            <person name="Devos D.P."/>
            <person name="Kaster A.-K."/>
            <person name="Ovreas L."/>
            <person name="Rohde M."/>
            <person name="Galperin M.Y."/>
            <person name="Jogler C."/>
        </authorList>
    </citation>
    <scope>NUCLEOTIDE SEQUENCE [LARGE SCALE GENOMIC DNA]</scope>
    <source>
        <strain evidence="1 2">FF011L</strain>
    </source>
</reference>
<name>A0A517MBL8_9BACT</name>
<dbReference type="KEGG" id="rml:FF011L_09880"/>
<dbReference type="EMBL" id="CP036262">
    <property type="protein sequence ID" value="QDS92251.1"/>
    <property type="molecule type" value="Genomic_DNA"/>
</dbReference>
<evidence type="ECO:0000313" key="2">
    <source>
        <dbReference type="Proteomes" id="UP000320672"/>
    </source>
</evidence>
<evidence type="ECO:0000313" key="1">
    <source>
        <dbReference type="EMBL" id="QDS92251.1"/>
    </source>
</evidence>
<gene>
    <name evidence="1" type="ORF">FF011L_09880</name>
</gene>
<dbReference type="AlphaFoldDB" id="A0A517MBL8"/>
<keyword evidence="2" id="KW-1185">Reference proteome</keyword>